<name>A0A9Q1ICC9_SYNKA</name>
<dbReference type="InterPro" id="IPR043128">
    <property type="entry name" value="Rev_trsase/Diguanyl_cyclase"/>
</dbReference>
<dbReference type="InterPro" id="IPR043502">
    <property type="entry name" value="DNA/RNA_pol_sf"/>
</dbReference>
<dbReference type="PANTHER" id="PTHR24559">
    <property type="entry name" value="TRANSPOSON TY3-I GAG-POL POLYPROTEIN"/>
    <property type="match status" value="1"/>
</dbReference>
<dbReference type="AlphaFoldDB" id="A0A9Q1ICC9"/>
<dbReference type="OrthoDB" id="6761011at2759"/>
<dbReference type="SUPFAM" id="SSF56672">
    <property type="entry name" value="DNA/RNA polymerases"/>
    <property type="match status" value="1"/>
</dbReference>
<dbReference type="PANTHER" id="PTHR24559:SF454">
    <property type="entry name" value="RIBONUCLEASE H"/>
    <property type="match status" value="1"/>
</dbReference>
<keyword evidence="2" id="KW-1185">Reference proteome</keyword>
<accession>A0A9Q1ICC9</accession>
<reference evidence="1" key="1">
    <citation type="journal article" date="2023" name="Science">
        <title>Genome structures resolve the early diversification of teleost fishes.</title>
        <authorList>
            <person name="Parey E."/>
            <person name="Louis A."/>
            <person name="Montfort J."/>
            <person name="Bouchez O."/>
            <person name="Roques C."/>
            <person name="Iampietro C."/>
            <person name="Lluch J."/>
            <person name="Castinel A."/>
            <person name="Donnadieu C."/>
            <person name="Desvignes T."/>
            <person name="Floi Bucao C."/>
            <person name="Jouanno E."/>
            <person name="Wen M."/>
            <person name="Mejri S."/>
            <person name="Dirks R."/>
            <person name="Jansen H."/>
            <person name="Henkel C."/>
            <person name="Chen W.J."/>
            <person name="Zahm M."/>
            <person name="Cabau C."/>
            <person name="Klopp C."/>
            <person name="Thompson A.W."/>
            <person name="Robinson-Rechavi M."/>
            <person name="Braasch I."/>
            <person name="Lecointre G."/>
            <person name="Bobe J."/>
            <person name="Postlethwait J.H."/>
            <person name="Berthelot C."/>
            <person name="Roest Crollius H."/>
            <person name="Guiguen Y."/>
        </authorList>
    </citation>
    <scope>NUCLEOTIDE SEQUENCE</scope>
    <source>
        <strain evidence="1">WJC10195</strain>
    </source>
</reference>
<proteinExistence type="predicted"/>
<sequence>MLEMPSLLSSGFITYPLKCKQLEAGVQYMLDNGLAEPCFSSLASPCLLVQKPDLTFRPYTDYRKVNTVTKPDSYPLPHMEDCIDQVGSAKYVSKFNLLKGYWQLPLTQ</sequence>
<dbReference type="Gene3D" id="3.30.70.270">
    <property type="match status" value="1"/>
</dbReference>
<comment type="caution">
    <text evidence="1">The sequence shown here is derived from an EMBL/GenBank/DDBJ whole genome shotgun (WGS) entry which is preliminary data.</text>
</comment>
<gene>
    <name evidence="1" type="ORF">SKAU_G00400800</name>
</gene>
<dbReference type="Proteomes" id="UP001152622">
    <property type="component" value="Chromosome 21"/>
</dbReference>
<protein>
    <submittedName>
        <fullName evidence="1">Uncharacterized protein</fullName>
    </submittedName>
</protein>
<organism evidence="1 2">
    <name type="scientific">Synaphobranchus kaupii</name>
    <name type="common">Kaup's arrowtooth eel</name>
    <dbReference type="NCBI Taxonomy" id="118154"/>
    <lineage>
        <taxon>Eukaryota</taxon>
        <taxon>Metazoa</taxon>
        <taxon>Chordata</taxon>
        <taxon>Craniata</taxon>
        <taxon>Vertebrata</taxon>
        <taxon>Euteleostomi</taxon>
        <taxon>Actinopterygii</taxon>
        <taxon>Neopterygii</taxon>
        <taxon>Teleostei</taxon>
        <taxon>Anguilliformes</taxon>
        <taxon>Synaphobranchidae</taxon>
        <taxon>Synaphobranchus</taxon>
    </lineage>
</organism>
<evidence type="ECO:0000313" key="1">
    <source>
        <dbReference type="EMBL" id="KAJ8334441.1"/>
    </source>
</evidence>
<dbReference type="EMBL" id="JAINUF010000021">
    <property type="protein sequence ID" value="KAJ8334441.1"/>
    <property type="molecule type" value="Genomic_DNA"/>
</dbReference>
<feature type="non-terminal residue" evidence="1">
    <location>
        <position position="108"/>
    </location>
</feature>
<dbReference type="InterPro" id="IPR053134">
    <property type="entry name" value="RNA-dir_DNA_polymerase"/>
</dbReference>
<evidence type="ECO:0000313" key="2">
    <source>
        <dbReference type="Proteomes" id="UP001152622"/>
    </source>
</evidence>
<dbReference type="Gene3D" id="3.10.10.10">
    <property type="entry name" value="HIV Type 1 Reverse Transcriptase, subunit A, domain 1"/>
    <property type="match status" value="1"/>
</dbReference>